<dbReference type="PANTHER" id="PTHR21666:SF270">
    <property type="entry name" value="MUREIN HYDROLASE ACTIVATOR ENVC"/>
    <property type="match status" value="1"/>
</dbReference>
<dbReference type="SUPFAM" id="SSF69318">
    <property type="entry name" value="Integrin alpha N-terminal domain"/>
    <property type="match status" value="1"/>
</dbReference>
<protein>
    <submittedName>
        <fullName evidence="2">M23 family metallopeptidase</fullName>
        <ecNumber evidence="2">3.4.-.-</ecNumber>
    </submittedName>
</protein>
<dbReference type="EMBL" id="CP126980">
    <property type="protein sequence ID" value="WIM92994.1"/>
    <property type="molecule type" value="Genomic_DNA"/>
</dbReference>
<dbReference type="GO" id="GO:0016787">
    <property type="term" value="F:hydrolase activity"/>
    <property type="evidence" value="ECO:0007669"/>
    <property type="project" value="UniProtKB-KW"/>
</dbReference>
<dbReference type="Gene3D" id="2.40.128.340">
    <property type="match status" value="1"/>
</dbReference>
<dbReference type="Pfam" id="PF01551">
    <property type="entry name" value="Peptidase_M23"/>
    <property type="match status" value="1"/>
</dbReference>
<dbReference type="InterPro" id="IPR028994">
    <property type="entry name" value="Integrin_alpha_N"/>
</dbReference>
<reference evidence="2 3" key="1">
    <citation type="submission" date="2023-06" db="EMBL/GenBank/DDBJ databases">
        <authorList>
            <person name="Yushchuk O."/>
            <person name="Binda E."/>
            <person name="Ruckert-Reed C."/>
            <person name="Fedorenko V."/>
            <person name="Kalinowski J."/>
            <person name="Marinelli F."/>
        </authorList>
    </citation>
    <scope>NUCLEOTIDE SEQUENCE [LARGE SCALE GENOMIC DNA]</scope>
    <source>
        <strain evidence="2 3">NRRL 3884</strain>
    </source>
</reference>
<keyword evidence="3" id="KW-1185">Reference proteome</keyword>
<feature type="domain" description="M23ase beta-sheet core" evidence="1">
    <location>
        <begin position="53"/>
        <end position="140"/>
    </location>
</feature>
<organism evidence="2 3">
    <name type="scientific">Actinoplanes oblitus</name>
    <dbReference type="NCBI Taxonomy" id="3040509"/>
    <lineage>
        <taxon>Bacteria</taxon>
        <taxon>Bacillati</taxon>
        <taxon>Actinomycetota</taxon>
        <taxon>Actinomycetes</taxon>
        <taxon>Micromonosporales</taxon>
        <taxon>Micromonosporaceae</taxon>
        <taxon>Actinoplanes</taxon>
    </lineage>
</organism>
<proteinExistence type="predicted"/>
<dbReference type="CDD" id="cd12797">
    <property type="entry name" value="M23_peptidase"/>
    <property type="match status" value="1"/>
</dbReference>
<evidence type="ECO:0000259" key="1">
    <source>
        <dbReference type="Pfam" id="PF01551"/>
    </source>
</evidence>
<evidence type="ECO:0000313" key="2">
    <source>
        <dbReference type="EMBL" id="WIM92994.1"/>
    </source>
</evidence>
<dbReference type="EC" id="3.4.-.-" evidence="2"/>
<accession>A0ABY8W571</accession>
<dbReference type="SUPFAM" id="SSF51261">
    <property type="entry name" value="Duplicated hybrid motif"/>
    <property type="match status" value="1"/>
</dbReference>
<name>A0ABY8W571_9ACTN</name>
<dbReference type="InterPro" id="IPR011055">
    <property type="entry name" value="Dup_hybrid_motif"/>
</dbReference>
<sequence>MLAVAAVATAVAVPRAEAATKAYYLPFPAGVSYRVTQGWDGSFSHNGSEYVRYAVDFAMPSGSTVVASAPGVVYASYYSADSWGNTVVIKHPWGECTRYSHLSSRKVVEGQSVTQAQIVGISGATGNVSGAHLDFKAENCGNRYSIKMAFQEYGGSLYDSAVQGKTLTSRNSPAKPVDTVGMWNAAGHSFHLLGANAAGNSTWAFTYGAVGDLPVTGDWDGNGKDSVGVFRPGTDSGTFHLSNDLTSGTSDYAFASGLPTDLPLAGDWNGDGKDSVGIYRPSDGTFHLRDALSEGSSTYAFSFGPDNTNLIPLAGDWNGDGKDSVGYYDPATSRFTLTNTLGGGDADYTYVYGRAGDQPVIGDWDGNGTDTPGLYRPDTTQFLLKNSHGAGNATITFTGFSAGMTPVAGDWDDR</sequence>
<dbReference type="Proteomes" id="UP001240150">
    <property type="component" value="Chromosome"/>
</dbReference>
<dbReference type="Gene3D" id="2.70.70.10">
    <property type="entry name" value="Glucose Permease (Domain IIA)"/>
    <property type="match status" value="1"/>
</dbReference>
<gene>
    <name evidence="2" type="ORF">ACTOB_004959</name>
</gene>
<dbReference type="RefSeq" id="WP_284914201.1">
    <property type="nucleotide sequence ID" value="NZ_CP126980.1"/>
</dbReference>
<evidence type="ECO:0000313" key="3">
    <source>
        <dbReference type="Proteomes" id="UP001240150"/>
    </source>
</evidence>
<dbReference type="PANTHER" id="PTHR21666">
    <property type="entry name" value="PEPTIDASE-RELATED"/>
    <property type="match status" value="1"/>
</dbReference>
<keyword evidence="2" id="KW-0378">Hydrolase</keyword>
<dbReference type="InterPro" id="IPR050570">
    <property type="entry name" value="Cell_wall_metabolism_enzyme"/>
</dbReference>
<dbReference type="InterPro" id="IPR016047">
    <property type="entry name" value="M23ase_b-sheet_dom"/>
</dbReference>